<reference evidence="3" key="1">
    <citation type="journal article" date="2019" name="Int. J. Syst. Evol. Microbiol.">
        <title>The Global Catalogue of Microorganisms (GCM) 10K type strain sequencing project: providing services to taxonomists for standard genome sequencing and annotation.</title>
        <authorList>
            <consortium name="The Broad Institute Genomics Platform"/>
            <consortium name="The Broad Institute Genome Sequencing Center for Infectious Disease"/>
            <person name="Wu L."/>
            <person name="Ma J."/>
        </authorList>
    </citation>
    <scope>NUCLEOTIDE SEQUENCE [LARGE SCALE GENOMIC DNA]</scope>
    <source>
        <strain evidence="3">CGMCC 4.7242</strain>
    </source>
</reference>
<dbReference type="InterPro" id="IPR005801">
    <property type="entry name" value="ADC_synthase"/>
</dbReference>
<dbReference type="InterPro" id="IPR019999">
    <property type="entry name" value="Anth_synth_I-like"/>
</dbReference>
<dbReference type="Gene3D" id="3.60.120.10">
    <property type="entry name" value="Anthranilate synthase"/>
    <property type="match status" value="1"/>
</dbReference>
<proteinExistence type="predicted"/>
<evidence type="ECO:0000259" key="1">
    <source>
        <dbReference type="Pfam" id="PF00425"/>
    </source>
</evidence>
<keyword evidence="2" id="KW-0032">Aminotransferase</keyword>
<dbReference type="SUPFAM" id="SSF56322">
    <property type="entry name" value="ADC synthase"/>
    <property type="match status" value="1"/>
</dbReference>
<evidence type="ECO:0000313" key="3">
    <source>
        <dbReference type="Proteomes" id="UP001597353"/>
    </source>
</evidence>
<accession>A0ABW4SCA0</accession>
<evidence type="ECO:0000313" key="2">
    <source>
        <dbReference type="EMBL" id="MFD1914257.1"/>
    </source>
</evidence>
<dbReference type="EC" id="2.6.1.85" evidence="2"/>
<gene>
    <name evidence="2" type="ORF">ACFSGJ_18810</name>
</gene>
<dbReference type="RefSeq" id="WP_390265463.1">
    <property type="nucleotide sequence ID" value="NZ_JBHUGH010000036.1"/>
</dbReference>
<sequence>MILFDRGPGGGAACFGNPRDLIIADHPDQVPAAFEAMVAAQAGGHWLAGYASYELGYVMEPRLRPLLPPDRDVPLLAFEVHDAPHAAASPAPGHVSLSDLHPDWTAAGYETAFRRLAGYIAAGDCYQVNLTMPLRGRAMGAAPDLYAALCARQAVGHGAYVDLGIGPVILSRSPELFFRIRGNRIETAPMKGTIPRDPDPARDADLRARLAGSPKDRAENLMIVDLLRNDISRICKVGSVQVPALYAVESYATVHQMISRVEGELLPGWDIPGLFQALFPCGSVTGAPKIRAMEIIRELEPAPRGVYCGAIGWIAPGGDAEFNVAIRTLSLYPGGEVVLNVGGGVVQDSTAVGEYEEALWKARFARI</sequence>
<name>A0ABW4SCA0_9RHOB</name>
<dbReference type="InterPro" id="IPR005802">
    <property type="entry name" value="ADC_synth_comp_1"/>
</dbReference>
<keyword evidence="3" id="KW-1185">Reference proteome</keyword>
<dbReference type="Proteomes" id="UP001597353">
    <property type="component" value="Unassembled WGS sequence"/>
</dbReference>
<feature type="domain" description="Chorismate-utilising enzyme C-terminal" evidence="1">
    <location>
        <begin position="107"/>
        <end position="360"/>
    </location>
</feature>
<dbReference type="GO" id="GO:0046820">
    <property type="term" value="F:4-amino-4-deoxychorismate synthase activity"/>
    <property type="evidence" value="ECO:0007669"/>
    <property type="project" value="UniProtKB-EC"/>
</dbReference>
<organism evidence="2 3">
    <name type="scientific">Halodurantibacterium flavum</name>
    <dbReference type="NCBI Taxonomy" id="1382802"/>
    <lineage>
        <taxon>Bacteria</taxon>
        <taxon>Pseudomonadati</taxon>
        <taxon>Pseudomonadota</taxon>
        <taxon>Alphaproteobacteria</taxon>
        <taxon>Rhodobacterales</taxon>
        <taxon>Paracoccaceae</taxon>
        <taxon>Halodurantibacterium</taxon>
    </lineage>
</organism>
<dbReference type="InterPro" id="IPR015890">
    <property type="entry name" value="Chorismate_C"/>
</dbReference>
<keyword evidence="2" id="KW-0808">Transferase</keyword>
<dbReference type="Pfam" id="PF00425">
    <property type="entry name" value="Chorismate_bind"/>
    <property type="match status" value="1"/>
</dbReference>
<dbReference type="EMBL" id="JBHUGH010000036">
    <property type="protein sequence ID" value="MFD1914257.1"/>
    <property type="molecule type" value="Genomic_DNA"/>
</dbReference>
<dbReference type="PANTHER" id="PTHR11236">
    <property type="entry name" value="AMINOBENZOATE/ANTHRANILATE SYNTHASE"/>
    <property type="match status" value="1"/>
</dbReference>
<protein>
    <submittedName>
        <fullName evidence="2">Aminodeoxychorismate synthase component I</fullName>
        <ecNumber evidence="2">2.6.1.85</ecNumber>
    </submittedName>
</protein>
<dbReference type="NCBIfam" id="NF005698">
    <property type="entry name" value="PRK07508.1"/>
    <property type="match status" value="1"/>
</dbReference>
<dbReference type="PANTHER" id="PTHR11236:SF50">
    <property type="entry name" value="AMINODEOXYCHORISMATE SYNTHASE COMPONENT 1"/>
    <property type="match status" value="1"/>
</dbReference>
<dbReference type="PRINTS" id="PR00095">
    <property type="entry name" value="ANTSNTHASEI"/>
</dbReference>
<dbReference type="NCBIfam" id="TIGR00553">
    <property type="entry name" value="pabB"/>
    <property type="match status" value="1"/>
</dbReference>
<comment type="caution">
    <text evidence="2">The sequence shown here is derived from an EMBL/GenBank/DDBJ whole genome shotgun (WGS) entry which is preliminary data.</text>
</comment>